<dbReference type="EMBL" id="AE016817">
    <property type="protein sequence ID" value="AAS52131.1"/>
    <property type="molecule type" value="Genomic_DNA"/>
</dbReference>
<dbReference type="GO" id="GO:0005768">
    <property type="term" value="C:endosome"/>
    <property type="evidence" value="ECO:0000318"/>
    <property type="project" value="GO_Central"/>
</dbReference>
<evidence type="ECO:0000313" key="14">
    <source>
        <dbReference type="Proteomes" id="UP000000591"/>
    </source>
</evidence>
<organism evidence="13 14">
    <name type="scientific">Eremothecium gossypii (strain ATCC 10895 / CBS 109.51 / FGSC 9923 / NRRL Y-1056)</name>
    <name type="common">Yeast</name>
    <name type="synonym">Ashbya gossypii</name>
    <dbReference type="NCBI Taxonomy" id="284811"/>
    <lineage>
        <taxon>Eukaryota</taxon>
        <taxon>Fungi</taxon>
        <taxon>Dikarya</taxon>
        <taxon>Ascomycota</taxon>
        <taxon>Saccharomycotina</taxon>
        <taxon>Saccharomycetes</taxon>
        <taxon>Saccharomycetales</taxon>
        <taxon>Saccharomycetaceae</taxon>
        <taxon>Eremothecium</taxon>
    </lineage>
</organism>
<feature type="region of interest" description="Disordered" evidence="11">
    <location>
        <begin position="29"/>
        <end position="127"/>
    </location>
</feature>
<evidence type="ECO:0000313" key="13">
    <source>
        <dbReference type="EMBL" id="AAS52131.1"/>
    </source>
</evidence>
<dbReference type="OrthoDB" id="271164at2759"/>
<dbReference type="GO" id="GO:0042147">
    <property type="term" value="P:retrograde transport, endosome to Golgi"/>
    <property type="evidence" value="ECO:0000318"/>
    <property type="project" value="GO_Central"/>
</dbReference>
<evidence type="ECO:0000259" key="12">
    <source>
        <dbReference type="PROSITE" id="PS50195"/>
    </source>
</evidence>
<keyword evidence="9" id="KW-0333">Golgi apparatus</keyword>
<dbReference type="InParanoid" id="Q759R2"/>
<keyword evidence="5" id="KW-0813">Transport</keyword>
<dbReference type="FunCoup" id="Q759R2">
    <property type="interactions" value="807"/>
</dbReference>
<dbReference type="PANTHER" id="PTHR10555:SF170">
    <property type="entry name" value="FI18122P1"/>
    <property type="match status" value="1"/>
</dbReference>
<comment type="similarity">
    <text evidence="4">Belongs to the sorting nexin family.</text>
</comment>
<evidence type="ECO:0000256" key="5">
    <source>
        <dbReference type="ARBA" id="ARBA00022448"/>
    </source>
</evidence>
<dbReference type="PROSITE" id="PS50195">
    <property type="entry name" value="PX"/>
    <property type="match status" value="1"/>
</dbReference>
<keyword evidence="7" id="KW-0597">Phosphoprotein</keyword>
<dbReference type="GO" id="GO:0005829">
    <property type="term" value="C:cytosol"/>
    <property type="evidence" value="ECO:0007669"/>
    <property type="project" value="EnsemblFungi"/>
</dbReference>
<gene>
    <name evidence="13" type="ORF">AGOS_ADR211W</name>
</gene>
<dbReference type="GO" id="GO:0032266">
    <property type="term" value="F:phosphatidylinositol-3-phosphate binding"/>
    <property type="evidence" value="ECO:0007669"/>
    <property type="project" value="EnsemblFungi"/>
</dbReference>
<dbReference type="CDD" id="cd07627">
    <property type="entry name" value="BAR_Vps5p"/>
    <property type="match status" value="1"/>
</dbReference>
<dbReference type="KEGG" id="ago:AGOS_ADR211W"/>
<dbReference type="Proteomes" id="UP000000591">
    <property type="component" value="Chromosome IV"/>
</dbReference>
<evidence type="ECO:0000256" key="1">
    <source>
        <dbReference type="ARBA" id="ARBA00004287"/>
    </source>
</evidence>
<dbReference type="InterPro" id="IPR027267">
    <property type="entry name" value="AH/BAR_dom_sf"/>
</dbReference>
<dbReference type="GO" id="GO:0005794">
    <property type="term" value="C:Golgi apparatus"/>
    <property type="evidence" value="ECO:0007669"/>
    <property type="project" value="UniProtKB-SubCell"/>
</dbReference>
<dbReference type="InterPro" id="IPR035803">
    <property type="entry name" value="BAR_Vps5"/>
</dbReference>
<accession>Q759R2</accession>
<evidence type="ECO:0000256" key="6">
    <source>
        <dbReference type="ARBA" id="ARBA00022490"/>
    </source>
</evidence>
<dbReference type="FunFam" id="3.30.1520.10:FF:000013">
    <property type="entry name" value="Putative Sorting nexin 3"/>
    <property type="match status" value="1"/>
</dbReference>
<dbReference type="FunFam" id="1.20.1270.60:FF:000022">
    <property type="entry name" value="Sorting nexin 3 protein"/>
    <property type="match status" value="1"/>
</dbReference>
<dbReference type="SUPFAM" id="SSF64268">
    <property type="entry name" value="PX domain"/>
    <property type="match status" value="1"/>
</dbReference>
<name>Q759R2_EREGS</name>
<evidence type="ECO:0000256" key="11">
    <source>
        <dbReference type="SAM" id="MobiDB-lite"/>
    </source>
</evidence>
<keyword evidence="6" id="KW-0963">Cytoplasm</keyword>
<dbReference type="GO" id="GO:0140312">
    <property type="term" value="F:cargo adaptor activity"/>
    <property type="evidence" value="ECO:0007669"/>
    <property type="project" value="EnsemblFungi"/>
</dbReference>
<dbReference type="InterPro" id="IPR001683">
    <property type="entry name" value="PX_dom"/>
</dbReference>
<dbReference type="STRING" id="284811.Q759R2"/>
<dbReference type="Pfam" id="PF00787">
    <property type="entry name" value="PX"/>
    <property type="match status" value="1"/>
</dbReference>
<dbReference type="eggNOG" id="KOG2273">
    <property type="taxonomic scope" value="Eukaryota"/>
</dbReference>
<keyword evidence="8" id="KW-0653">Protein transport</keyword>
<reference evidence="13 14" key="1">
    <citation type="journal article" date="2004" name="Science">
        <title>The Ashbya gossypii genome as a tool for mapping the ancient Saccharomyces cerevisiae genome.</title>
        <authorList>
            <person name="Dietrich F.S."/>
            <person name="Voegeli S."/>
            <person name="Brachat S."/>
            <person name="Lerch A."/>
            <person name="Gates K."/>
            <person name="Steiner S."/>
            <person name="Mohr C."/>
            <person name="Pohlmann R."/>
            <person name="Luedi P."/>
            <person name="Choi S."/>
            <person name="Wing R.A."/>
            <person name="Flavier A."/>
            <person name="Gaffney T.D."/>
            <person name="Philippsen P."/>
        </authorList>
    </citation>
    <scope>NUCLEOTIDE SEQUENCE [LARGE SCALE GENOMIC DNA]</scope>
    <source>
        <strain evidence="14">ATCC 10895 / CBS 109.51 / FGSC 9923 / NRRL Y-1056</strain>
    </source>
</reference>
<dbReference type="OMA" id="EKMAAVW"/>
<dbReference type="SMART" id="SM00312">
    <property type="entry name" value="PX"/>
    <property type="match status" value="1"/>
</dbReference>
<dbReference type="Pfam" id="PF09325">
    <property type="entry name" value="Vps5"/>
    <property type="match status" value="1"/>
</dbReference>
<dbReference type="GO" id="GO:0015031">
    <property type="term" value="P:protein transport"/>
    <property type="evidence" value="ECO:0007669"/>
    <property type="project" value="UniProtKB-KW"/>
</dbReference>
<dbReference type="GeneID" id="4620469"/>
<dbReference type="RefSeq" id="NP_984307.1">
    <property type="nucleotide sequence ID" value="NM_209660.1"/>
</dbReference>
<dbReference type="GO" id="GO:0035091">
    <property type="term" value="F:phosphatidylinositol binding"/>
    <property type="evidence" value="ECO:0000318"/>
    <property type="project" value="GO_Central"/>
</dbReference>
<evidence type="ECO:0000256" key="8">
    <source>
        <dbReference type="ARBA" id="ARBA00022927"/>
    </source>
</evidence>
<dbReference type="GO" id="GO:0045053">
    <property type="term" value="P:protein retention in Golgi apparatus"/>
    <property type="evidence" value="ECO:0000318"/>
    <property type="project" value="GO_Central"/>
</dbReference>
<dbReference type="AlphaFoldDB" id="Q759R2"/>
<dbReference type="GO" id="GO:0030905">
    <property type="term" value="C:retromer, tubulation complex"/>
    <property type="evidence" value="ECO:0007669"/>
    <property type="project" value="EnsemblFungi"/>
</dbReference>
<protein>
    <submittedName>
        <fullName evidence="13">ADR211Wp</fullName>
    </submittedName>
</protein>
<feature type="domain" description="PX" evidence="12">
    <location>
        <begin position="202"/>
        <end position="317"/>
    </location>
</feature>
<dbReference type="InterPro" id="IPR015404">
    <property type="entry name" value="Vps5_C"/>
</dbReference>
<reference evidence="14" key="2">
    <citation type="journal article" date="2013" name="G3 (Bethesda)">
        <title>Genomes of Ashbya fungi isolated from insects reveal four mating-type loci, numerous translocations, lack of transposons, and distinct gene duplications.</title>
        <authorList>
            <person name="Dietrich F.S."/>
            <person name="Voegeli S."/>
            <person name="Kuo S."/>
            <person name="Philippsen P."/>
        </authorList>
    </citation>
    <scope>GENOME REANNOTATION</scope>
    <source>
        <strain evidence="14">ATCC 10895 / CBS 109.51 / FGSC 9923 / NRRL Y-1056</strain>
    </source>
</reference>
<evidence type="ECO:0000256" key="3">
    <source>
        <dbReference type="ARBA" id="ARBA00004555"/>
    </source>
</evidence>
<evidence type="ECO:0000256" key="4">
    <source>
        <dbReference type="ARBA" id="ARBA00010883"/>
    </source>
</evidence>
<sequence>MDSNNWLEAPKWGSATDNTVGQLSQTLGTLGQGVLGGSAAKEELEHNAWGAGPERTGNENDGAEGQEEHSQKLLSTLAPHEDPLQGLGEIRSPGKDDPLFAGGSPLTVEPEPQGTNRAAGGKKHGKVQRLFSTTMRRRAALGAEQRADLIQDPLAREAAPTQPAPAVEVARPRVAVQAEAPLFELPAQERVETAPAAPVALETFAIAVVDPVKVADRTFSHVEYSVRTRSPLVGDAEVSVQRRYRDFRWLYRQLQSNHWGKVIPPPPDKQKVGRFKQDFIENRRFQMERMLQRIAQNAALQNDQDFLLFLTSTNFVQDSKEREQATGSRASSDSNDLSEIHLSELTLLGPDDAESVIRNGGLESDTGSLFMSLSFSSVPKYTEPDTFIMEKRQHIDVMEEQLRQMYKSLELVDSQKNELVSVIKEFAATINSLVELEASKRISSILSNFAEVHLRIMESLQRTSLQDSLTLGVTIDEYLRSLGSIKAVFNQRAKLGYYLVIVESDLHKKQAHLQKLTTSGKSPTDKAAAAKQELANLQRRHKTIKDHWEHIAETLRDELAAYSEAKITDFRNNLEIYLESAIETQKECIELWETFYQNNL</sequence>
<evidence type="ECO:0000256" key="7">
    <source>
        <dbReference type="ARBA" id="ARBA00022553"/>
    </source>
</evidence>
<keyword evidence="10" id="KW-0472">Membrane</keyword>
<evidence type="ECO:0000256" key="2">
    <source>
        <dbReference type="ARBA" id="ARBA00004496"/>
    </source>
</evidence>
<dbReference type="Gene3D" id="1.20.1270.60">
    <property type="entry name" value="Arfaptin homology (AH) domain/BAR domain"/>
    <property type="match status" value="1"/>
</dbReference>
<dbReference type="Gene3D" id="3.30.1520.10">
    <property type="entry name" value="Phox-like domain"/>
    <property type="match status" value="1"/>
</dbReference>
<dbReference type="HOGENOM" id="CLU_021752_0_0_1"/>
<evidence type="ECO:0000256" key="10">
    <source>
        <dbReference type="ARBA" id="ARBA00023136"/>
    </source>
</evidence>
<keyword evidence="14" id="KW-1185">Reference proteome</keyword>
<comment type="subcellular location">
    <subcellularLocation>
        <location evidence="2">Cytoplasm</location>
    </subcellularLocation>
    <subcellularLocation>
        <location evidence="3">Golgi apparatus</location>
    </subcellularLocation>
    <subcellularLocation>
        <location evidence="1">Membrane</location>
        <topology evidence="1">Peripheral membrane protein</topology>
        <orientation evidence="1">Cytoplasmic side</orientation>
    </subcellularLocation>
</comment>
<dbReference type="PANTHER" id="PTHR10555">
    <property type="entry name" value="SORTING NEXIN"/>
    <property type="match status" value="1"/>
</dbReference>
<evidence type="ECO:0000256" key="9">
    <source>
        <dbReference type="ARBA" id="ARBA00023034"/>
    </source>
</evidence>
<proteinExistence type="inferred from homology"/>
<dbReference type="InterPro" id="IPR036871">
    <property type="entry name" value="PX_dom_sf"/>
</dbReference>